<dbReference type="InterPro" id="IPR050630">
    <property type="entry name" value="WD_repeat_EMAP"/>
</dbReference>
<organism evidence="8 9">
    <name type="scientific">Etheostoma spectabile</name>
    <name type="common">orangethroat darter</name>
    <dbReference type="NCBI Taxonomy" id="54343"/>
    <lineage>
        <taxon>Eukaryota</taxon>
        <taxon>Metazoa</taxon>
        <taxon>Chordata</taxon>
        <taxon>Craniata</taxon>
        <taxon>Vertebrata</taxon>
        <taxon>Euteleostomi</taxon>
        <taxon>Actinopterygii</taxon>
        <taxon>Neopterygii</taxon>
        <taxon>Teleostei</taxon>
        <taxon>Neoteleostei</taxon>
        <taxon>Acanthomorphata</taxon>
        <taxon>Eupercaria</taxon>
        <taxon>Perciformes</taxon>
        <taxon>Percoidei</taxon>
        <taxon>Percidae</taxon>
        <taxon>Etheostomatinae</taxon>
        <taxon>Etheostoma</taxon>
    </lineage>
</organism>
<dbReference type="EMBL" id="VOFY01000005">
    <property type="protein sequence ID" value="KAA8592194.1"/>
    <property type="molecule type" value="Genomic_DNA"/>
</dbReference>
<dbReference type="GO" id="GO:0036126">
    <property type="term" value="C:sperm flagellum"/>
    <property type="evidence" value="ECO:0007669"/>
    <property type="project" value="TreeGrafter"/>
</dbReference>
<dbReference type="Gene3D" id="2.130.10.10">
    <property type="entry name" value="YVTN repeat-like/Quinoprotein amine dehydrogenase"/>
    <property type="match status" value="2"/>
</dbReference>
<dbReference type="InterPro" id="IPR011992">
    <property type="entry name" value="EF-hand-dom_pair"/>
</dbReference>
<keyword evidence="2" id="KW-0853">WD repeat</keyword>
<evidence type="ECO:0000256" key="1">
    <source>
        <dbReference type="ARBA" id="ARBA00004138"/>
    </source>
</evidence>
<feature type="region of interest" description="Disordered" evidence="7">
    <location>
        <begin position="1233"/>
        <end position="1281"/>
    </location>
</feature>
<evidence type="ECO:0000313" key="9">
    <source>
        <dbReference type="Proteomes" id="UP000327493"/>
    </source>
</evidence>
<name>A0A5J5DFS8_9PERO</name>
<comment type="subcellular location">
    <subcellularLocation>
        <location evidence="1">Cell projection</location>
        <location evidence="1">Cilium</location>
    </subcellularLocation>
</comment>
<comment type="caution">
    <text evidence="8">The sequence shown here is derived from an EMBL/GenBank/DDBJ whole genome shotgun (WGS) entry which is preliminary data.</text>
</comment>
<dbReference type="SMART" id="SM00320">
    <property type="entry name" value="WD40"/>
    <property type="match status" value="8"/>
</dbReference>
<evidence type="ECO:0000256" key="4">
    <source>
        <dbReference type="ARBA" id="ARBA00023273"/>
    </source>
</evidence>
<evidence type="ECO:0000256" key="7">
    <source>
        <dbReference type="SAM" id="MobiDB-lite"/>
    </source>
</evidence>
<sequence>MSDVEAKDETLEVRREETEADILRMTGQSQVYTATKDTLFSKNINHTRTHALSLEWVFGMNPALPAFCLQEHDQLVVLYAGAHVGVIYNHTSNSQHILQGHCRPISCMCVSEDRRWIATADQGPKSTVMTWDSYTGIPVHTLFDCHLDGGVIAMAFSSDTKHLVTLGAEEVQRVCIWDWTNDTDKPLWFTELNPEQDFQNYIIFNPNDSTQLLSNSQSQVLFYSTAQGSLQYSALKIKKSPLDSKTVNMAEGSLSKSVFHWRKPEILTATAAGSLVVWEMMEGLAANQSIPRDRIKLINLQNDPITALTLTDSCIVTGDTLGHIKFYDEKFLLLTLYCELNLDAIVSISFSQECTERYLEDCTLKAKPFIIRNFVVSTVRSTVVHVNALKGIPQILLHEDCEAIHAVACHPKQPVVAMGDKRGVLKMWDYNNKVMICSRVFETEKLIQCVTFDPQGLYLAVGFGSGAVHILNSDTLQSDPEECFRYTNNSIHHITYSTDSKYLATADAGKAVTVFRLQTNEGSLPRWAYMGRYRSHYKPIKDLIFGVHLDSTQPRLLSLGMDHQLVEYDLENSDVNKLLILSSERIEQSAMPMGMTWYPPLTAEQFLLVASDQFKLKLFNSTTKMCRKTVLGPTYGSPIKKIMVLPISREPESNSYYLVYITEDKVGLQILPLDGNPYKSNALICHPTGVSTFACSYDGLFVFTAGGSDCTVLSWEINLNALEAAAAFGGEDLVPFYDLLEGGRDGKFYREMEDFFYYCQIRHQGTDSMEKRQLSTKIPLSEVPSLMRALAYFPTEQEIEDMHNEVKFSKYAETGNYVTDIDLEEFIKLYVNHRPAFGISSNELVQAFHILGDCDNTGQPFLQRHELLDLLQVRGEHMTEEEVAECFTSLLGLNEEDKDEAEGREGECSEHDTDKSDITDMATGEMYLSQTYRQPSASIKQEQDDDSDVEETHLGLRRPDGLESQIIHSGHFMVSSPHCEHPPKKGYDFDTVNKQTCQTYHFGKASMSHLSIDASLTKLFECMTLAYSGKLVSPKWKNFKGLKLLWRDKIRLNNAIWRAWYMQYVEKRENPVCHFATPLEGSMDLDVQRPAELQKHKDDDLSSLLKGPEEQLSLFGEVSPDMLRVSFYQDEEAAVRRVPRRLNETPAPMEMDPLFDMDVLMSEFSDTLFSTLASHQHIAWPNPREIAHAGNADMIQPGLIPLQPNLDFMDSFDPLQANIETLVPDLFHSLRPPSVTPLPSSSSQSQAQLMSSMLTSNHISPPGPLPTPSPMASQTSRTGGGSNAAYVQNYMPLFPGQVAPSDQVVVSSVSQSLSHDPLAQCLPGRDMASAAPMVPLPLDNTSVLDETVAQSVITHTASSIVTPSDAATTFSHASEYSSISTQPPASPSQLQPLAPLPATPVQHPQTFALPRPFLSPGSNKKRLILSGPNAVIVTPTPLKADVVHNAGVVITPSQLGGISNAVTLQKTVDHIGKLQQERQQLQEEAKRLREEIEELNTSINSCQEQLPATGVPIRRHRVSRMHEKFNEYVKDRTLQNWKFWIFSIIIKPLFESFNGMVSTTSRAELCQTTLQWLERHCSLPVLRPMVLSTLRQLSTTTSILSDPSLLPEEALQAVSNTDTQPCSQRRAALVGVIIFYSAMNKSNQGPSEQENLSVPDGVLIEGLTLLGNGNVLDDYRQVFAE</sequence>
<dbReference type="SUPFAM" id="SSF50978">
    <property type="entry name" value="WD40 repeat-like"/>
    <property type="match status" value="1"/>
</dbReference>
<dbReference type="SUPFAM" id="SSF47473">
    <property type="entry name" value="EF-hand"/>
    <property type="match status" value="1"/>
</dbReference>
<keyword evidence="4" id="KW-0966">Cell projection</keyword>
<dbReference type="InterPro" id="IPR036638">
    <property type="entry name" value="HLH_DNA-bd_sf"/>
</dbReference>
<dbReference type="GO" id="GO:0046983">
    <property type="term" value="F:protein dimerization activity"/>
    <property type="evidence" value="ECO:0007669"/>
    <property type="project" value="InterPro"/>
</dbReference>
<feature type="region of interest" description="Disordered" evidence="7">
    <location>
        <begin position="894"/>
        <end position="917"/>
    </location>
</feature>
<dbReference type="InterPro" id="IPR015943">
    <property type="entry name" value="WD40/YVTN_repeat-like_dom_sf"/>
</dbReference>
<dbReference type="SUPFAM" id="SSF50998">
    <property type="entry name" value="Quinoprotein alcohol dehydrogenase-like"/>
    <property type="match status" value="1"/>
</dbReference>
<dbReference type="PANTHER" id="PTHR13720:SF13">
    <property type="entry name" value="CILIA- AND FLAGELLA-ASSOCIATED PROTEIN 251"/>
    <property type="match status" value="1"/>
</dbReference>
<evidence type="ECO:0000313" key="8">
    <source>
        <dbReference type="EMBL" id="KAA8592194.1"/>
    </source>
</evidence>
<dbReference type="InterPro" id="IPR011047">
    <property type="entry name" value="Quinoprotein_ADH-like_sf"/>
</dbReference>
<proteinExistence type="predicted"/>
<keyword evidence="6" id="KW-0175">Coiled coil</keyword>
<dbReference type="InterPro" id="IPR001680">
    <property type="entry name" value="WD40_rpt"/>
</dbReference>
<accession>A0A5J5DFS8</accession>
<keyword evidence="3" id="KW-0677">Repeat</keyword>
<evidence type="ECO:0000256" key="3">
    <source>
        <dbReference type="ARBA" id="ARBA00022737"/>
    </source>
</evidence>
<evidence type="ECO:0000256" key="5">
    <source>
        <dbReference type="ARBA" id="ARBA00040994"/>
    </source>
</evidence>
<feature type="compositionally biased region" description="Basic and acidic residues" evidence="7">
    <location>
        <begin position="901"/>
        <end position="917"/>
    </location>
</feature>
<evidence type="ECO:0000256" key="6">
    <source>
        <dbReference type="SAM" id="Coils"/>
    </source>
</evidence>
<reference evidence="8 9" key="1">
    <citation type="submission" date="2019-08" db="EMBL/GenBank/DDBJ databases">
        <title>A chromosome-level genome assembly, high-density linkage maps, and genome scans reveal the genomic architecture of hybrid incompatibilities underlying speciation via character displacement in darters (Percidae: Etheostominae).</title>
        <authorList>
            <person name="Moran R.L."/>
            <person name="Catchen J.M."/>
            <person name="Fuller R.C."/>
        </authorList>
    </citation>
    <scope>NUCLEOTIDE SEQUENCE [LARGE SCALE GENOMIC DNA]</scope>
    <source>
        <strain evidence="8">EspeVRDwgs_2016</strain>
        <tissue evidence="8">Muscle</tissue>
    </source>
</reference>
<feature type="compositionally biased region" description="Low complexity" evidence="7">
    <location>
        <begin position="1233"/>
        <end position="1256"/>
    </location>
</feature>
<dbReference type="Gene3D" id="4.10.280.10">
    <property type="entry name" value="Helix-loop-helix DNA-binding domain"/>
    <property type="match status" value="1"/>
</dbReference>
<feature type="non-terminal residue" evidence="8">
    <location>
        <position position="1681"/>
    </location>
</feature>
<dbReference type="Gene3D" id="1.10.238.10">
    <property type="entry name" value="EF-hand"/>
    <property type="match status" value="1"/>
</dbReference>
<feature type="coiled-coil region" evidence="6">
    <location>
        <begin position="1464"/>
        <end position="1505"/>
    </location>
</feature>
<dbReference type="InterPro" id="IPR036322">
    <property type="entry name" value="WD40_repeat_dom_sf"/>
</dbReference>
<keyword evidence="9" id="KW-1185">Reference proteome</keyword>
<protein>
    <recommendedName>
        <fullName evidence="5">Cilia- and flagella-associated protein 251</fullName>
    </recommendedName>
</protein>
<gene>
    <name evidence="8" type="ORF">FQN60_017649</name>
</gene>
<dbReference type="Proteomes" id="UP000327493">
    <property type="component" value="Chromosome 5"/>
</dbReference>
<evidence type="ECO:0000256" key="2">
    <source>
        <dbReference type="ARBA" id="ARBA00022574"/>
    </source>
</evidence>
<dbReference type="PANTHER" id="PTHR13720">
    <property type="entry name" value="WD-40 REPEAT PROTEIN"/>
    <property type="match status" value="1"/>
</dbReference>
<dbReference type="Pfam" id="PF00400">
    <property type="entry name" value="WD40"/>
    <property type="match status" value="2"/>
</dbReference>